<dbReference type="WormBase" id="Bm3896">
    <property type="protein sequence ID" value="BM40912"/>
    <property type="gene ID" value="WBGene00224157"/>
</dbReference>
<evidence type="ECO:0000313" key="3">
    <source>
        <dbReference type="WormBase" id="Bm3896"/>
    </source>
</evidence>
<reference evidence="2" key="2">
    <citation type="submission" date="2012-12" db="EMBL/GenBank/DDBJ databases">
        <authorList>
            <person name="Gao Y.W."/>
            <person name="Fan S.T."/>
            <person name="Sun H.T."/>
            <person name="Wang Z."/>
            <person name="Gao X.L."/>
            <person name="Li Y.G."/>
            <person name="Wang T.C."/>
            <person name="Zhang K."/>
            <person name="Xu W.W."/>
            <person name="Yu Z.J."/>
            <person name="Xia X.Z."/>
        </authorList>
    </citation>
    <scope>NUCLEOTIDE SEQUENCE</scope>
    <source>
        <strain evidence="2">FR3</strain>
    </source>
</reference>
<sequence length="264" mass="30022">AQSHTMSTSHGYLFSIIQNDEASSNYNFDRYQKSKCSGMSYRQLGKTFINVSTMAFIMGGLFGDFKDSLDKLLNEALRNGVNYIDTAYWYGQVLTKIPRQMYCISTKIGRFELDFSRPYDYRAHILLEQLTISLKRLKLTYVDILGIVNGALLSMGLLTNNGPPDWHPAPSPVFQAVSCFYKESDKGISLVKLAIDYAIQFPGISTCLIGISNMDHFLYFDKLNNANWESIDLYKYWKLLLPLSLVQGFSYNLTISPSDSSNYK</sequence>
<name>A0A0J9Y1I1_BRUMA</name>
<dbReference type="InterPro" id="IPR020471">
    <property type="entry name" value="AKR"/>
</dbReference>
<dbReference type="GO" id="GO:0016491">
    <property type="term" value="F:oxidoreductase activity"/>
    <property type="evidence" value="ECO:0007669"/>
    <property type="project" value="InterPro"/>
</dbReference>
<dbReference type="EMBL" id="LN857013">
    <property type="protein sequence ID" value="CDQ00287.1"/>
    <property type="molecule type" value="Genomic_DNA"/>
</dbReference>
<gene>
    <name evidence="2" type="primary">Bma-mec-14</name>
    <name evidence="3" type="ORF">Bm3896</name>
    <name evidence="2" type="ORF">BM_Bm3896</name>
</gene>
<dbReference type="Gene3D" id="3.20.20.100">
    <property type="entry name" value="NADP-dependent oxidoreductase domain"/>
    <property type="match status" value="2"/>
</dbReference>
<protein>
    <submittedName>
        <fullName evidence="2">BMA-MEC-14</fullName>
    </submittedName>
</protein>
<dbReference type="GO" id="GO:0005829">
    <property type="term" value="C:cytosol"/>
    <property type="evidence" value="ECO:0007669"/>
    <property type="project" value="TreeGrafter"/>
</dbReference>
<dbReference type="Pfam" id="PF00248">
    <property type="entry name" value="Aldo_ket_red"/>
    <property type="match status" value="1"/>
</dbReference>
<dbReference type="InterPro" id="IPR023210">
    <property type="entry name" value="NADP_OxRdtase_dom"/>
</dbReference>
<dbReference type="PANTHER" id="PTHR42686">
    <property type="entry name" value="GH17980P-RELATED"/>
    <property type="match status" value="1"/>
</dbReference>
<organism evidence="2">
    <name type="scientific">Brugia malayi</name>
    <name type="common">Filarial nematode worm</name>
    <dbReference type="NCBI Taxonomy" id="6279"/>
    <lineage>
        <taxon>Eukaryota</taxon>
        <taxon>Metazoa</taxon>
        <taxon>Ecdysozoa</taxon>
        <taxon>Nematoda</taxon>
        <taxon>Chromadorea</taxon>
        <taxon>Rhabditida</taxon>
        <taxon>Spirurina</taxon>
        <taxon>Spiruromorpha</taxon>
        <taxon>Filarioidea</taxon>
        <taxon>Onchocercidae</taxon>
        <taxon>Brugia</taxon>
    </lineage>
</organism>
<feature type="domain" description="NADP-dependent oxidoreductase" evidence="1">
    <location>
        <begin position="67"/>
        <end position="145"/>
    </location>
</feature>
<evidence type="ECO:0000259" key="1">
    <source>
        <dbReference type="Pfam" id="PF00248"/>
    </source>
</evidence>
<accession>A0A0J9Y1I1</accession>
<dbReference type="InterPro" id="IPR036812">
    <property type="entry name" value="NAD(P)_OxRdtase_dom_sf"/>
</dbReference>
<feature type="non-terminal residue" evidence="2">
    <location>
        <position position="1"/>
    </location>
</feature>
<evidence type="ECO:0000313" key="2">
    <source>
        <dbReference type="EMBL" id="CDQ00287.1"/>
    </source>
</evidence>
<proteinExistence type="predicted"/>
<reference evidence="2" key="1">
    <citation type="journal article" date="2007" name="Science">
        <title>Draft genome of the filarial nematode parasite Brugia malayi.</title>
        <authorList>
            <person name="Ghedin E."/>
            <person name="Wang S."/>
            <person name="Spiro D."/>
            <person name="Caler E."/>
            <person name="Zhao Q."/>
            <person name="Crabtree J."/>
            <person name="Allen J.E."/>
            <person name="Delcher A.L."/>
            <person name="Guiliano D.B."/>
            <person name="Miranda-Saavedra D."/>
            <person name="Angiuoli S.V."/>
            <person name="Creasy T."/>
            <person name="Amedeo P."/>
            <person name="Haas B."/>
            <person name="El-Sayed N.M."/>
            <person name="Wortman J.R."/>
            <person name="Feldblyum T."/>
            <person name="Tallon L."/>
            <person name="Schatz M."/>
            <person name="Shumway M."/>
            <person name="Koo H."/>
            <person name="Salzberg S.L."/>
            <person name="Schobel S."/>
            <person name="Pertea M."/>
            <person name="Pop M."/>
            <person name="White O."/>
            <person name="Barton G.J."/>
            <person name="Carlow C.K."/>
            <person name="Crawford M.J."/>
            <person name="Daub J."/>
            <person name="Dimmic M.W."/>
            <person name="Estes C.F."/>
            <person name="Foster J.M."/>
            <person name="Ganatra M."/>
            <person name="Gregory W.F."/>
            <person name="Johnson N.M."/>
            <person name="Jin J."/>
            <person name="Komuniecki R."/>
            <person name="Korf I."/>
            <person name="Kumar S."/>
            <person name="Laney S."/>
            <person name="Li B.W."/>
            <person name="Li W."/>
            <person name="Lindblom T.H."/>
            <person name="Lustigman S."/>
            <person name="Ma D."/>
            <person name="Maina C.V."/>
            <person name="Martin D.M."/>
            <person name="McCarter J.P."/>
            <person name="McReynolds L."/>
            <person name="Mitreva M."/>
            <person name="Nutman T.B."/>
            <person name="Parkinson J."/>
            <person name="Peregrin-Alvarez J.M."/>
            <person name="Poole C."/>
            <person name="Ren Q."/>
            <person name="Saunders L."/>
            <person name="Sluder A.E."/>
            <person name="Smith K."/>
            <person name="Stanke M."/>
            <person name="Unnasch T.R."/>
            <person name="Ware J."/>
            <person name="Wei A.D."/>
            <person name="Weil G."/>
            <person name="Williams D.J."/>
            <person name="Zhang Y."/>
            <person name="Williams S.A."/>
            <person name="Fraser-Liggett C."/>
            <person name="Slatko B."/>
            <person name="Blaxter M.L."/>
            <person name="Scott A.L."/>
        </authorList>
    </citation>
    <scope>NUCLEOTIDE SEQUENCE</scope>
    <source>
        <strain evidence="2">FR3</strain>
    </source>
</reference>
<dbReference type="AlphaFoldDB" id="A0A0J9Y1I1"/>
<dbReference type="SUPFAM" id="SSF51430">
    <property type="entry name" value="NAD(P)-linked oxidoreductase"/>
    <property type="match status" value="1"/>
</dbReference>
<dbReference type="PANTHER" id="PTHR42686:SF1">
    <property type="entry name" value="GH17980P-RELATED"/>
    <property type="match status" value="1"/>
</dbReference>